<dbReference type="EMBL" id="CAJOBG010050882">
    <property type="protein sequence ID" value="CAF4483319.1"/>
    <property type="molecule type" value="Genomic_DNA"/>
</dbReference>
<evidence type="ECO:0000313" key="3">
    <source>
        <dbReference type="Proteomes" id="UP000663866"/>
    </source>
</evidence>
<dbReference type="EMBL" id="CAJOBG010126062">
    <property type="protein sequence ID" value="CAF4793944.1"/>
    <property type="molecule type" value="Genomic_DNA"/>
</dbReference>
<evidence type="ECO:0000313" key="1">
    <source>
        <dbReference type="EMBL" id="CAF4483319.1"/>
    </source>
</evidence>
<dbReference type="Proteomes" id="UP000663866">
    <property type="component" value="Unassembled WGS sequence"/>
</dbReference>
<accession>A0A821NXF0</accession>
<dbReference type="AlphaFoldDB" id="A0A821NXF0"/>
<proteinExistence type="predicted"/>
<sequence>MQTASYHHSSYDYNLFPTFLPPTSNTYAS</sequence>
<protein>
    <submittedName>
        <fullName evidence="2">Uncharacterized protein</fullName>
    </submittedName>
</protein>
<feature type="non-terminal residue" evidence="2">
    <location>
        <position position="29"/>
    </location>
</feature>
<evidence type="ECO:0000313" key="2">
    <source>
        <dbReference type="EMBL" id="CAF4793944.1"/>
    </source>
</evidence>
<reference evidence="2" key="1">
    <citation type="submission" date="2021-02" db="EMBL/GenBank/DDBJ databases">
        <authorList>
            <person name="Nowell W R."/>
        </authorList>
    </citation>
    <scope>NUCLEOTIDE SEQUENCE</scope>
</reference>
<gene>
    <name evidence="1" type="ORF">OVN521_LOCUS39765</name>
    <name evidence="2" type="ORF">OVN521_LOCUS51565</name>
</gene>
<keyword evidence="3" id="KW-1185">Reference proteome</keyword>
<name>A0A821NXF0_9BILA</name>
<comment type="caution">
    <text evidence="2">The sequence shown here is derived from an EMBL/GenBank/DDBJ whole genome shotgun (WGS) entry which is preliminary data.</text>
</comment>
<organism evidence="2 3">
    <name type="scientific">Rotaria magnacalcarata</name>
    <dbReference type="NCBI Taxonomy" id="392030"/>
    <lineage>
        <taxon>Eukaryota</taxon>
        <taxon>Metazoa</taxon>
        <taxon>Spiralia</taxon>
        <taxon>Gnathifera</taxon>
        <taxon>Rotifera</taxon>
        <taxon>Eurotatoria</taxon>
        <taxon>Bdelloidea</taxon>
        <taxon>Philodinida</taxon>
        <taxon>Philodinidae</taxon>
        <taxon>Rotaria</taxon>
    </lineage>
</organism>